<dbReference type="GO" id="GO:0003677">
    <property type="term" value="F:DNA binding"/>
    <property type="evidence" value="ECO:0007669"/>
    <property type="project" value="UniProtKB-KW"/>
</dbReference>
<dbReference type="Gene3D" id="1.10.10.10">
    <property type="entry name" value="Winged helix-like DNA-binding domain superfamily/Winged helix DNA-binding domain"/>
    <property type="match status" value="1"/>
</dbReference>
<dbReference type="PANTHER" id="PTHR24567:SF26">
    <property type="entry name" value="REGULATORY PROTEIN YEIL"/>
    <property type="match status" value="1"/>
</dbReference>
<evidence type="ECO:0000259" key="4">
    <source>
        <dbReference type="PROSITE" id="PS50042"/>
    </source>
</evidence>
<keyword evidence="2" id="KW-0238">DNA-binding</keyword>
<dbReference type="GO" id="GO:0005829">
    <property type="term" value="C:cytosol"/>
    <property type="evidence" value="ECO:0007669"/>
    <property type="project" value="TreeGrafter"/>
</dbReference>
<evidence type="ECO:0000313" key="6">
    <source>
        <dbReference type="EMBL" id="MBL0682451.1"/>
    </source>
</evidence>
<evidence type="ECO:0000256" key="1">
    <source>
        <dbReference type="ARBA" id="ARBA00023015"/>
    </source>
</evidence>
<dbReference type="InterPro" id="IPR012318">
    <property type="entry name" value="HTH_CRP"/>
</dbReference>
<dbReference type="GO" id="GO:0003700">
    <property type="term" value="F:DNA-binding transcription factor activity"/>
    <property type="evidence" value="ECO:0007669"/>
    <property type="project" value="TreeGrafter"/>
</dbReference>
<dbReference type="AlphaFoldDB" id="A0A937DA94"/>
<dbReference type="PROSITE" id="PS51063">
    <property type="entry name" value="HTH_CRP_2"/>
    <property type="match status" value="1"/>
</dbReference>
<organism evidence="6 7">
    <name type="scientific">Aquimarina mytili</name>
    <dbReference type="NCBI Taxonomy" id="874423"/>
    <lineage>
        <taxon>Bacteria</taxon>
        <taxon>Pseudomonadati</taxon>
        <taxon>Bacteroidota</taxon>
        <taxon>Flavobacteriia</taxon>
        <taxon>Flavobacteriales</taxon>
        <taxon>Flavobacteriaceae</taxon>
        <taxon>Aquimarina</taxon>
    </lineage>
</organism>
<dbReference type="PANTHER" id="PTHR24567">
    <property type="entry name" value="CRP FAMILY TRANSCRIPTIONAL REGULATORY PROTEIN"/>
    <property type="match status" value="1"/>
</dbReference>
<proteinExistence type="predicted"/>
<dbReference type="Proteomes" id="UP000651057">
    <property type="component" value="Unassembled WGS sequence"/>
</dbReference>
<accession>A0A937DA94</accession>
<dbReference type="InterPro" id="IPR050397">
    <property type="entry name" value="Env_Response_Regulators"/>
</dbReference>
<gene>
    <name evidence="6" type="ORF">JJQ60_02900</name>
</gene>
<keyword evidence="3" id="KW-0804">Transcription</keyword>
<feature type="domain" description="Cyclic nucleotide-binding" evidence="4">
    <location>
        <begin position="1"/>
        <end position="120"/>
    </location>
</feature>
<evidence type="ECO:0000256" key="2">
    <source>
        <dbReference type="ARBA" id="ARBA00023125"/>
    </source>
</evidence>
<dbReference type="SUPFAM" id="SSF46785">
    <property type="entry name" value="Winged helix' DNA-binding domain"/>
    <property type="match status" value="1"/>
</dbReference>
<dbReference type="EMBL" id="JAERQJ010000001">
    <property type="protein sequence ID" value="MBL0682451.1"/>
    <property type="molecule type" value="Genomic_DNA"/>
</dbReference>
<dbReference type="CDD" id="cd00038">
    <property type="entry name" value="CAP_ED"/>
    <property type="match status" value="1"/>
</dbReference>
<protein>
    <submittedName>
        <fullName evidence="6">Crp/Fnr family transcriptional regulator</fullName>
    </submittedName>
</protein>
<dbReference type="SMART" id="SM00100">
    <property type="entry name" value="cNMP"/>
    <property type="match status" value="1"/>
</dbReference>
<dbReference type="RefSeq" id="WP_201916445.1">
    <property type="nucleotide sequence ID" value="NZ_BAABAX010000001.1"/>
</dbReference>
<evidence type="ECO:0000256" key="3">
    <source>
        <dbReference type="ARBA" id="ARBA00023163"/>
    </source>
</evidence>
<dbReference type="InterPro" id="IPR000595">
    <property type="entry name" value="cNMP-bd_dom"/>
</dbReference>
<dbReference type="SUPFAM" id="SSF51206">
    <property type="entry name" value="cAMP-binding domain-like"/>
    <property type="match status" value="1"/>
</dbReference>
<reference evidence="6" key="1">
    <citation type="submission" date="2021-01" db="EMBL/GenBank/DDBJ databases">
        <authorList>
            <person name="Zhong Y.L."/>
        </authorList>
    </citation>
    <scope>NUCLEOTIDE SEQUENCE</scope>
    <source>
        <strain evidence="6">KCTC 23302</strain>
    </source>
</reference>
<sequence length="209" mass="24210">MESLPKNILDQIEENKTVLNLKKGQVLFHEGTIPMGVYILKTGKVKKYTQGINGKEHIFYLIKENEIFGYHSLLSEETYSHSAGCLTDCTFELIPKKTFYWVIENDSKMLHRLLKSMSHEFGVFITNSKILAQHNVRERTALSLIKLEQFFNDHCIKLSRRDLSNIVGTSIESLVRVLHDFKEEEAIDIKESTITVRDMKKLIDTTNFI</sequence>
<dbReference type="InterPro" id="IPR018490">
    <property type="entry name" value="cNMP-bd_dom_sf"/>
</dbReference>
<dbReference type="Pfam" id="PF13545">
    <property type="entry name" value="HTH_Crp_2"/>
    <property type="match status" value="1"/>
</dbReference>
<evidence type="ECO:0000259" key="5">
    <source>
        <dbReference type="PROSITE" id="PS51063"/>
    </source>
</evidence>
<name>A0A937DA94_9FLAO</name>
<evidence type="ECO:0000313" key="7">
    <source>
        <dbReference type="Proteomes" id="UP000651057"/>
    </source>
</evidence>
<dbReference type="Pfam" id="PF00027">
    <property type="entry name" value="cNMP_binding"/>
    <property type="match status" value="1"/>
</dbReference>
<dbReference type="InterPro" id="IPR036390">
    <property type="entry name" value="WH_DNA-bd_sf"/>
</dbReference>
<keyword evidence="7" id="KW-1185">Reference proteome</keyword>
<comment type="caution">
    <text evidence="6">The sequence shown here is derived from an EMBL/GenBank/DDBJ whole genome shotgun (WGS) entry which is preliminary data.</text>
</comment>
<dbReference type="InterPro" id="IPR014710">
    <property type="entry name" value="RmlC-like_jellyroll"/>
</dbReference>
<feature type="domain" description="HTH crp-type" evidence="5">
    <location>
        <begin position="134"/>
        <end position="200"/>
    </location>
</feature>
<dbReference type="InterPro" id="IPR036388">
    <property type="entry name" value="WH-like_DNA-bd_sf"/>
</dbReference>
<keyword evidence="1" id="KW-0805">Transcription regulation</keyword>
<dbReference type="Gene3D" id="2.60.120.10">
    <property type="entry name" value="Jelly Rolls"/>
    <property type="match status" value="1"/>
</dbReference>
<dbReference type="PROSITE" id="PS50042">
    <property type="entry name" value="CNMP_BINDING_3"/>
    <property type="match status" value="1"/>
</dbReference>